<keyword evidence="3" id="KW-0238">DNA-binding</keyword>
<sequence length="117" mass="12882">MTEIENLVPEWLPLPDAAERLGLDIVRVRRLLEDGELLASRVGERNILKIPAAFLTDEGVLPSLKGTAVVLSDAGFGNDEIIRWLFTPDESLPGTPIDALRAGHKTEVRRRAQALAF</sequence>
<dbReference type="RefSeq" id="WP_349640102.1">
    <property type="nucleotide sequence ID" value="NZ_CP090958.1"/>
</dbReference>
<reference evidence="3 4" key="1">
    <citation type="submission" date="2023-05" db="EMBL/GenBank/DDBJ databases">
        <title>Lithophilousrod everest ZFBP1038 complete genpme.</title>
        <authorList>
            <person name="Tian M."/>
        </authorList>
    </citation>
    <scope>NUCLEOTIDE SEQUENCE [LARGE SCALE GENOMIC DNA]</scope>
    <source>
        <strain evidence="3 4">ZFBP1038</strain>
    </source>
</reference>
<evidence type="ECO:0000313" key="3">
    <source>
        <dbReference type="EMBL" id="WGW13286.1"/>
    </source>
</evidence>
<organism evidence="3 4">
    <name type="scientific">Saxibacter everestensis</name>
    <dbReference type="NCBI Taxonomy" id="2909229"/>
    <lineage>
        <taxon>Bacteria</taxon>
        <taxon>Bacillati</taxon>
        <taxon>Actinomycetota</taxon>
        <taxon>Actinomycetes</taxon>
        <taxon>Micrococcales</taxon>
        <taxon>Brevibacteriaceae</taxon>
        <taxon>Saxibacter</taxon>
    </lineage>
</organism>
<evidence type="ECO:0000259" key="2">
    <source>
        <dbReference type="Pfam" id="PF21531"/>
    </source>
</evidence>
<keyword evidence="4" id="KW-1185">Reference proteome</keyword>
<accession>A0ABY8QYK9</accession>
<dbReference type="Pfam" id="PF18367">
    <property type="entry name" value="Rv2175c_C"/>
    <property type="match status" value="1"/>
</dbReference>
<name>A0ABY8QYK9_9MICO</name>
<gene>
    <name evidence="3" type="ORF">LWF01_05830</name>
</gene>
<dbReference type="Proteomes" id="UP001209083">
    <property type="component" value="Chromosome"/>
</dbReference>
<feature type="domain" description="DNA-binding protein Rv2175c wHTH" evidence="2">
    <location>
        <begin position="10"/>
        <end position="55"/>
    </location>
</feature>
<dbReference type="EMBL" id="CP090958">
    <property type="protein sequence ID" value="WGW13286.1"/>
    <property type="molecule type" value="Genomic_DNA"/>
</dbReference>
<dbReference type="InterPro" id="IPR048576">
    <property type="entry name" value="Rv2175c_wHTH"/>
</dbReference>
<evidence type="ECO:0000313" key="4">
    <source>
        <dbReference type="Proteomes" id="UP001209083"/>
    </source>
</evidence>
<feature type="domain" description="Rv2175c C-terminal" evidence="1">
    <location>
        <begin position="63"/>
        <end position="116"/>
    </location>
</feature>
<proteinExistence type="predicted"/>
<dbReference type="Pfam" id="PF21531">
    <property type="entry name" value="Rv2175c_wHTH"/>
    <property type="match status" value="1"/>
</dbReference>
<dbReference type="InterPro" id="IPR041098">
    <property type="entry name" value="Rv2175c_C"/>
</dbReference>
<evidence type="ECO:0000259" key="1">
    <source>
        <dbReference type="Pfam" id="PF18367"/>
    </source>
</evidence>
<dbReference type="GO" id="GO:0003677">
    <property type="term" value="F:DNA binding"/>
    <property type="evidence" value="ECO:0007669"/>
    <property type="project" value="UniProtKB-KW"/>
</dbReference>
<protein>
    <submittedName>
        <fullName evidence="3">Rv2175c family DNA-binding protein</fullName>
    </submittedName>
</protein>